<organism evidence="1 2">
    <name type="scientific">Pantoea phage vB_PagS_AAS21</name>
    <dbReference type="NCBI Taxonomy" id="2575261"/>
    <lineage>
        <taxon>Viruses</taxon>
        <taxon>Duplodnaviria</taxon>
        <taxon>Heunggongvirae</taxon>
        <taxon>Uroviricota</taxon>
        <taxon>Caudoviricetes</taxon>
        <taxon>Demerecviridae</taxon>
        <taxon>Keyvirus</taxon>
        <taxon>Keyvirus AAS21</taxon>
    </lineage>
</organism>
<dbReference type="Proteomes" id="UP000308921">
    <property type="component" value="Segment"/>
</dbReference>
<reference evidence="1 2" key="1">
    <citation type="submission" date="2019-04" db="EMBL/GenBank/DDBJ databases">
        <title>Complete genome sequence of Pantoea bacteriophage vB_PagS_AAS21.</title>
        <authorList>
            <person name="Truncaite L."/>
            <person name="Simoliuniene M."/>
            <person name="Zajanckauskaite A."/>
            <person name="Meskys R."/>
            <person name="Simoliunas E."/>
        </authorList>
    </citation>
    <scope>NUCLEOTIDE SEQUENCE [LARGE SCALE GENOMIC DNA]</scope>
</reference>
<name>A0A4Y5P1T3_9CAUD</name>
<proteinExistence type="predicted"/>
<accession>A0A4Y5P1T3</accession>
<evidence type="ECO:0000313" key="2">
    <source>
        <dbReference type="Proteomes" id="UP000308921"/>
    </source>
</evidence>
<sequence length="25" mass="2791">MVLEKVNWKITALPLLITALPRTGL</sequence>
<gene>
    <name evidence="1" type="ORF">AAS21_gp182</name>
</gene>
<dbReference type="EMBL" id="MK770119">
    <property type="protein sequence ID" value="QCW23920.1"/>
    <property type="molecule type" value="Genomic_DNA"/>
</dbReference>
<protein>
    <submittedName>
        <fullName evidence="1">Uncharacterized protein</fullName>
    </submittedName>
</protein>
<evidence type="ECO:0000313" key="1">
    <source>
        <dbReference type="EMBL" id="QCW23920.1"/>
    </source>
</evidence>
<keyword evidence="2" id="KW-1185">Reference proteome</keyword>